<dbReference type="InterPro" id="IPR015813">
    <property type="entry name" value="Pyrv/PenolPyrv_kinase-like_dom"/>
</dbReference>
<reference evidence="1" key="1">
    <citation type="submission" date="2018-05" db="EMBL/GenBank/DDBJ databases">
        <authorList>
            <person name="Lanie J.A."/>
            <person name="Ng W.-L."/>
            <person name="Kazmierczak K.M."/>
            <person name="Andrzejewski T.M."/>
            <person name="Davidsen T.M."/>
            <person name="Wayne K.J."/>
            <person name="Tettelin H."/>
            <person name="Glass J.I."/>
            <person name="Rusch D."/>
            <person name="Podicherti R."/>
            <person name="Tsui H.-C.T."/>
            <person name="Winkler M.E."/>
        </authorList>
    </citation>
    <scope>NUCLEOTIDE SEQUENCE</scope>
</reference>
<name>A0A382CU68_9ZZZZ</name>
<dbReference type="Gene3D" id="3.20.20.60">
    <property type="entry name" value="Phosphoenolpyruvate-binding domains"/>
    <property type="match status" value="1"/>
</dbReference>
<dbReference type="SUPFAM" id="SSF51621">
    <property type="entry name" value="Phosphoenolpyruvate/pyruvate domain"/>
    <property type="match status" value="1"/>
</dbReference>
<dbReference type="GO" id="GO:0003824">
    <property type="term" value="F:catalytic activity"/>
    <property type="evidence" value="ECO:0007669"/>
    <property type="project" value="InterPro"/>
</dbReference>
<dbReference type="InterPro" id="IPR040442">
    <property type="entry name" value="Pyrv_kinase-like_dom_sf"/>
</dbReference>
<protein>
    <submittedName>
        <fullName evidence="1">Uncharacterized protein</fullName>
    </submittedName>
</protein>
<organism evidence="1">
    <name type="scientific">marine metagenome</name>
    <dbReference type="NCBI Taxonomy" id="408172"/>
    <lineage>
        <taxon>unclassified sequences</taxon>
        <taxon>metagenomes</taxon>
        <taxon>ecological metagenomes</taxon>
    </lineage>
</organism>
<proteinExistence type="predicted"/>
<dbReference type="AlphaFoldDB" id="A0A382CU68"/>
<sequence length="163" mass="18913">VNSIVELKKLLEIHQTHVIFLDLPVNRTKPPNNKYSLNDIILVLENYDNIKYIAISNVETEKDLTEYLKVVPKNITIVPKIESHTGVQNIKDITKKLEYKERIVMLDHDDLYSNLLKSNISSDKFSYYVNNLIEFCKSNNITLLRTIGIIFAGEDKNVSDYIR</sequence>
<accession>A0A382CU68</accession>
<gene>
    <name evidence="1" type="ORF">METZ01_LOCUS181711</name>
</gene>
<evidence type="ECO:0000313" key="1">
    <source>
        <dbReference type="EMBL" id="SVB28857.1"/>
    </source>
</evidence>
<dbReference type="EMBL" id="UINC01035829">
    <property type="protein sequence ID" value="SVB28857.1"/>
    <property type="molecule type" value="Genomic_DNA"/>
</dbReference>
<feature type="non-terminal residue" evidence="1">
    <location>
        <position position="1"/>
    </location>
</feature>